<gene>
    <name evidence="1" type="ORF">RPERSI_LOCUS5824</name>
</gene>
<proteinExistence type="predicted"/>
<protein>
    <submittedName>
        <fullName evidence="1">11720_t:CDS:1</fullName>
    </submittedName>
</protein>
<reference evidence="1" key="1">
    <citation type="submission" date="2021-06" db="EMBL/GenBank/DDBJ databases">
        <authorList>
            <person name="Kallberg Y."/>
            <person name="Tangrot J."/>
            <person name="Rosling A."/>
        </authorList>
    </citation>
    <scope>NUCLEOTIDE SEQUENCE</scope>
    <source>
        <strain evidence="1">MA461A</strain>
    </source>
</reference>
<evidence type="ECO:0000313" key="1">
    <source>
        <dbReference type="EMBL" id="CAG8598616.1"/>
    </source>
</evidence>
<name>A0ACA9MMU4_9GLOM</name>
<accession>A0ACA9MMU4</accession>
<sequence length="97" mass="11045">SEIDDLVAIIENFHFSNPMQVEEFLSIPDETLAYKVLDNNHVISKLVEIFKVSDTVEDSDNIDKIDNSLELPIVSTDSVFKGLETTYMYLLQDNTSM</sequence>
<keyword evidence="2" id="KW-1185">Reference proteome</keyword>
<organism evidence="1 2">
    <name type="scientific">Racocetra persica</name>
    <dbReference type="NCBI Taxonomy" id="160502"/>
    <lineage>
        <taxon>Eukaryota</taxon>
        <taxon>Fungi</taxon>
        <taxon>Fungi incertae sedis</taxon>
        <taxon>Mucoromycota</taxon>
        <taxon>Glomeromycotina</taxon>
        <taxon>Glomeromycetes</taxon>
        <taxon>Diversisporales</taxon>
        <taxon>Gigasporaceae</taxon>
        <taxon>Racocetra</taxon>
    </lineage>
</organism>
<comment type="caution">
    <text evidence="1">The sequence shown here is derived from an EMBL/GenBank/DDBJ whole genome shotgun (WGS) entry which is preliminary data.</text>
</comment>
<evidence type="ECO:0000313" key="2">
    <source>
        <dbReference type="Proteomes" id="UP000789920"/>
    </source>
</evidence>
<feature type="non-terminal residue" evidence="1">
    <location>
        <position position="1"/>
    </location>
</feature>
<dbReference type="Proteomes" id="UP000789920">
    <property type="component" value="Unassembled WGS sequence"/>
</dbReference>
<dbReference type="EMBL" id="CAJVQC010008973">
    <property type="protein sequence ID" value="CAG8598616.1"/>
    <property type="molecule type" value="Genomic_DNA"/>
</dbReference>